<sequence>MTTDASPVNHYLLWSQSREFSTDAKIDYALRHYRIFDSKGNGITSAPTSLGIELDRRLLVRTLEELKRGVCLGDRLLPLTPGTATTFKANLSAFSSPECSTLPFFEAFNDGDASNVLLDGAGDLDAKPWDAVASSQANYWNCPMEVLYQSYHLWIALDYGRDVFSITRNGMVLADQIPTIVSSLLKVIETTLHAREQDLRQLRIFVEGAIADEQTRSRVLQQVWSPSVYVSVVLLNVPQEVKKAVPFSRPAPSEAEAACSDVHCHGQRQPPSIIMYPPEHRRFTNLETDGSEHSRCSTVTVLFHCDARAVLKEESFMDRLRNILGRYESVYRENGMPQEWPQPSLSASLEYLMRSIPESTPECNTLVFVSNVGTVTSSDTLSFLEIPVQRKNLIVSIVALNRTLMLDSPELSPLTRFLSSVGGFIVHVDYWLALAAHRLNKEWCHKFSGARCLAQQIFVSLVNRFPMSIPGATRRDLLADTIGEPLVLYDGDNGLPDFVLGAPMKELLRATAALRFNQGWCVLMDYSDESSTSHMVARYNHEFERGTITLHYELNINRPAVYRRLLVSGPKVLADHFCKTRWDEEAVDVVGEGGGHWLAYLSLLRLRLDLWMKAEEALMQLVNAGPRQVPMSAIPGLAHLSSAEGVLAQWLNAAAVTSVGVFFSFEELSPATLVSYTRGHNRNGAPTEAAARACVRAAMERRHRLVGHEEDLTYLHTETVVTSSSSTGVAAAARDVFSLVQFFPLYETSTSNDFGLAGAFECRVSCVLCDHSTQEALISALLNDIVEAVRSRNRATVRRDRHLLVQTSHGTPNDPTLQLVKAILGTRRLRLLSSYTEGAPHSDAGGTCGIGISSTVRVAPKGKAKRLSGPEECFRHPLVSFPWSLLNALCFRWILGCSDFYPLLAEEIFGHVVSRRLHAGFTLIVYYTSSLKAVLAKRVGDPEANSEVCIFDVLEVIPSTPPAAQISVHRLVTPFNRARSSQWSYTHDIEEDLHIATAVFTCKAMATRYPWNRCLLAQEMRERGFSPIVARVESILFSLHVRCTEYVELRSPPSLGVQGCVQLRDRLLNIVSCVGDHSAVVKARMLQNDYVQRLSSGGGVVEPDTNVYISVLSPIRYKTILCVLMLERDTEVGASQNVVKAALSALDEKLVEYAIAHKYHRCSSNLPARCTAAKADRVEAASIAAPLSAMPECAADRAVVLSLRHILTVFTSVYCARELISFIMGASEEAAVAPAVEELTEAHGQLSTYAVEIDVTHLQRIEQWRCGEAADGVQWRRKVREVLTDVLSSQQRSFLAHPTLWLPRSSSDQALQRGETYCRDASSRDEEGVDEGSGNYDGGQQPTEAGGDCANTKRDTSLDVFPVAVKACVLPPPSSSGVGSDEVPVCQWLSSALDRCDEPRRNTLREQTEWTIPAAFLKNTAALPSPSSEAADATATHLKLRIFVKTVPVDLLSLCEDESFFPTQAAVRRTLRILYYRFMSEKASSALRGVSALLGSPFAVAPTHQVMGDGTAPAVADVHQLFAQPLAVAWDRQSCDEAFHSCTDRSSLPAQVERVLHQIAEELKWRVAVYCLQKACSCASFRQLRARVNTEPAPLTVVQSTVADSAAAAAAAAGASPAAGERQDDWARDTPPRDVLLAHNERMGAAELDGSAELHAILCDVVTPALLSSRRFVCNTFPVEFTQQETNVGRVVPEEAIRDVFRRCVEDDWMWVLPTLPLSYLVVPNREHIGERWVLVCVTTRPPHPVSDANVMFYDAEGTDISFEKMRKYSSHLKEHLWNKVKQVNQLHLLKQLRESFNASAELIPPGWGDQFSQSGDASSSVQRESAANYLQDASTNEARFHLRGRNVLEIPIYYKLQHQCRKILHRIQCHCSRLELVAIFNREQCFLAADDVEGDTFHYLRLVFVKDTTHTVSVTSRPPPVTPSNRCPKLVVQLFSATPNASVQRPLQRLQDFCYLLAVQELQGHLNYVQHKMISFNDLVFLQNQRLDPIEVNPRTILGSDLCDARHDSSCDSSRGFDAYMDWQQNIAIALLFLNLREYKFKPFGIQDEPTHATSNFVEHYNLEKSLSLEAAKDSAPIQIGSSRALRAWRFVKIVDGVTDVLVSCCLYVHPDNADIIVLDRYLTRIPAERYINGDSENTILAQLAHSVERTKAQLRFFGLISPGQPSFPLLRSSVPTTVNDLLKISQETSSRDSSLLRHRHFSLDNVNPAVLPMLMDRVCGALAHYGPTCFAYAVGRAAKGVMHVPNFSWSWMESVQNDAMLDSLEIYVTCGYDVMDSPEATSPLPPTRVVPYVVPGVPITTVTTGGSQMSLLGEYGLCEHGCALLEYRIVLSVSLTDGLSLALFNLRDTEYVVRLLDHVVLAMEEKSVLLEDVLLQRMGYAVPSFFNESDLARNCCGDDTNVIRTKSLSISSDAYRRRVNHIRFRPYPDADRDEPLVVMLEGLYNRGLIVNYMFSVEDAIKVLFDECPQYTLQECVRIVDALLEARVLRDAPHSALKRKMSFLASLPLSEQLRSDVRNCQLSEVGGVPADALIACSYHRHIVASHIIVEAQHARSGVAEVLSRCDTLWRSGPQNNVLELAKAVVTLQLKSKEVFGARVPDFSLRRERWRREDDVLDQTLPTQTQQNMSYARPVDASLQLYTEHLRQLYPSMCVIDLDPNDPLTTSDEVLLNRLRCRYGKVTSEDSGVVLFSPHLYYAVIPFVDLLRCGSFYERYGPLADALAERAIVSPITTSGLFVVEVGFQVVHYALDFFVINGDAVPPGITAKVAADFKQTLHFESVLYDAAVRTLAHCVRTHSVALSGQQKAHMAVTNLVKYHPFPPMHCSNIVAAYTVTDPQVMRLKNLIPTRSAANGDLYVSTEGVLYLSAQKKNMLQREETSETYTYAGIIIWERAQLFVLLTSTRDVKRVLRGLNRDLSRLALRAKHLLLNQLLDSTQQERLDVARRKFLTDGRGAAAAGRGNAERELPTYDEFELLRCHSHKVVLHSYVPVLQMILEPMEWIGDGSFLQTVCAQLYPEHVLRVIRRQRNARETQETSASTPHARHYDLHTVSSAGAAAPRHAAVAAAEPIGGYDITRLFMSPCLTGWFVVTFAPSKAEESGCFLAMECFSDPHRPFGASVVVEELNLYCKPPCAPHQHRVMTFLSETEQALVERFVRLVNSAVWSSIVPRFSKFTA</sequence>
<feature type="region of interest" description="Disordered" evidence="1">
    <location>
        <begin position="1312"/>
        <end position="1349"/>
    </location>
</feature>
<protein>
    <submittedName>
        <fullName evidence="2">Uncharacterized protein</fullName>
    </submittedName>
</protein>
<comment type="caution">
    <text evidence="2">The sequence shown here is derived from an EMBL/GenBank/DDBJ whole genome shotgun (WGS) entry which is preliminary data.</text>
</comment>
<dbReference type="GeneID" id="94287692"/>
<dbReference type="Proteomes" id="UP000674318">
    <property type="component" value="Chromosome 35"/>
</dbReference>
<gene>
    <name evidence="2" type="ORF">JKF63_01569</name>
</gene>
<name>A0A836IEP7_9TRYP</name>
<dbReference type="KEGG" id="phet:94287692"/>
<evidence type="ECO:0000256" key="1">
    <source>
        <dbReference type="SAM" id="MobiDB-lite"/>
    </source>
</evidence>
<dbReference type="OrthoDB" id="278691at2759"/>
<accession>A0A836IEP7</accession>
<organism evidence="2 3">
    <name type="scientific">Porcisia hertigi</name>
    <dbReference type="NCBI Taxonomy" id="2761500"/>
    <lineage>
        <taxon>Eukaryota</taxon>
        <taxon>Discoba</taxon>
        <taxon>Euglenozoa</taxon>
        <taxon>Kinetoplastea</taxon>
        <taxon>Metakinetoplastina</taxon>
        <taxon>Trypanosomatida</taxon>
        <taxon>Trypanosomatidae</taxon>
        <taxon>Leishmaniinae</taxon>
        <taxon>Porcisia</taxon>
    </lineage>
</organism>
<feature type="compositionally biased region" description="Basic and acidic residues" evidence="1">
    <location>
        <begin position="1316"/>
        <end position="1326"/>
    </location>
</feature>
<keyword evidence="3" id="KW-1185">Reference proteome</keyword>
<reference evidence="2 3" key="1">
    <citation type="submission" date="2021-02" db="EMBL/GenBank/DDBJ databases">
        <title>Porcisia hertigi Genome sequencing and assembly.</title>
        <authorList>
            <person name="Almutairi H."/>
            <person name="Gatherer D."/>
        </authorList>
    </citation>
    <scope>NUCLEOTIDE SEQUENCE [LARGE SCALE GENOMIC DNA]</scope>
    <source>
        <strain evidence="2 3">C119</strain>
    </source>
</reference>
<proteinExistence type="predicted"/>
<dbReference type="RefSeq" id="XP_067753772.1">
    <property type="nucleotide sequence ID" value="XM_067897615.1"/>
</dbReference>
<evidence type="ECO:0000313" key="3">
    <source>
        <dbReference type="Proteomes" id="UP000674318"/>
    </source>
</evidence>
<evidence type="ECO:0000313" key="2">
    <source>
        <dbReference type="EMBL" id="KAG5492988.1"/>
    </source>
</evidence>
<dbReference type="EMBL" id="JAFJZO010000035">
    <property type="protein sequence ID" value="KAG5492988.1"/>
    <property type="molecule type" value="Genomic_DNA"/>
</dbReference>